<organism evidence="2 3">
    <name type="scientific">Amedibacterium intestinale</name>
    <dbReference type="NCBI Taxonomy" id="2583452"/>
    <lineage>
        <taxon>Bacteria</taxon>
        <taxon>Bacillati</taxon>
        <taxon>Bacillota</taxon>
        <taxon>Erysipelotrichia</taxon>
        <taxon>Erysipelotrichales</taxon>
        <taxon>Erysipelotrichaceae</taxon>
        <taxon>Amedibacterium</taxon>
    </lineage>
</organism>
<protein>
    <submittedName>
        <fullName evidence="2">Uncharacterized protein</fullName>
    </submittedName>
</protein>
<feature type="transmembrane region" description="Helical" evidence="1">
    <location>
        <begin position="68"/>
        <end position="91"/>
    </location>
</feature>
<sequence>MWIILGICSLISTIINVYFGIKKRLCTKCTTTFALIFMTLTILNQYIMVKKRVLLEDWSAILDVVPSMTTVLIIYTIIIVTINVVALWNFFNKIKCYHKKTGFPVFL</sequence>
<gene>
    <name evidence="2" type="ORF">Aargi30884_11360</name>
</gene>
<dbReference type="EMBL" id="AP019695">
    <property type="protein sequence ID" value="BBK22233.1"/>
    <property type="molecule type" value="Genomic_DNA"/>
</dbReference>
<dbReference type="AlphaFoldDB" id="A0A6N4THG7"/>
<dbReference type="RefSeq" id="WP_118277977.1">
    <property type="nucleotide sequence ID" value="NZ_AP019695.1"/>
</dbReference>
<evidence type="ECO:0000256" key="1">
    <source>
        <dbReference type="SAM" id="Phobius"/>
    </source>
</evidence>
<feature type="transmembrane region" description="Helical" evidence="1">
    <location>
        <begin position="29"/>
        <end position="48"/>
    </location>
</feature>
<keyword evidence="1" id="KW-0472">Membrane</keyword>
<keyword evidence="3" id="KW-1185">Reference proteome</keyword>
<accession>A0A6N4THG7</accession>
<dbReference type="Proteomes" id="UP000464754">
    <property type="component" value="Chromosome"/>
</dbReference>
<proteinExistence type="predicted"/>
<keyword evidence="1" id="KW-0812">Transmembrane</keyword>
<evidence type="ECO:0000313" key="2">
    <source>
        <dbReference type="EMBL" id="BBK22233.1"/>
    </source>
</evidence>
<dbReference type="KEGG" id="aarg:Aargi30884_11360"/>
<evidence type="ECO:0000313" key="3">
    <source>
        <dbReference type="Proteomes" id="UP000464754"/>
    </source>
</evidence>
<name>A0A6N4THG7_9FIRM</name>
<reference evidence="3" key="1">
    <citation type="submission" date="2019-05" db="EMBL/GenBank/DDBJ databases">
        <title>Complete genome sequencing of Absiella argi strain JCM 30884.</title>
        <authorList>
            <person name="Sakamoto M."/>
            <person name="Murakami T."/>
            <person name="Mori H."/>
        </authorList>
    </citation>
    <scope>NUCLEOTIDE SEQUENCE [LARGE SCALE GENOMIC DNA]</scope>
    <source>
        <strain evidence="3">JCM 30884</strain>
    </source>
</reference>
<keyword evidence="1" id="KW-1133">Transmembrane helix</keyword>